<dbReference type="Proteomes" id="UP000282656">
    <property type="component" value="Unassembled WGS sequence"/>
</dbReference>
<proteinExistence type="predicted"/>
<evidence type="ECO:0000313" key="1">
    <source>
        <dbReference type="EMBL" id="RKH64578.1"/>
    </source>
</evidence>
<gene>
    <name evidence="1" type="ORF">D7X96_25490</name>
</gene>
<name>A0A3A8Q8Q8_9BACT</name>
<dbReference type="EMBL" id="RAWM01000082">
    <property type="protein sequence ID" value="RKH64578.1"/>
    <property type="molecule type" value="Genomic_DNA"/>
</dbReference>
<organism evidence="1 2">
    <name type="scientific">Corallococcus interemptor</name>
    <dbReference type="NCBI Taxonomy" id="2316720"/>
    <lineage>
        <taxon>Bacteria</taxon>
        <taxon>Pseudomonadati</taxon>
        <taxon>Myxococcota</taxon>
        <taxon>Myxococcia</taxon>
        <taxon>Myxococcales</taxon>
        <taxon>Cystobacterineae</taxon>
        <taxon>Myxococcaceae</taxon>
        <taxon>Corallococcus</taxon>
    </lineage>
</organism>
<dbReference type="RefSeq" id="WP_121770946.1">
    <property type="nucleotide sequence ID" value="NZ_RAWM01000082.1"/>
</dbReference>
<comment type="caution">
    <text evidence="1">The sequence shown here is derived from an EMBL/GenBank/DDBJ whole genome shotgun (WGS) entry which is preliminary data.</text>
</comment>
<sequence length="218" mass="23994">MSDAGAGPRPLPTFRPDERVCGNCKLWSPHSEDHRGWVGPCRVYTSRGLFPPSAPICDKYAPRGSAAPAAPLVSSNRTRPARSVAPVVVRHRADPRAVVDLEGLNMTREELMDIFREAAGLSDPPLAGKWEGGTVRLVPGNPELQAKDLPIDNLFHKVTMVRDRIRVLEQKLNAHPKLSDAEKAEMQGYITRVYGSLTSFNLLFKEKGDQFVGSKGDE</sequence>
<dbReference type="AlphaFoldDB" id="A0A3A8Q8Q8"/>
<reference evidence="2" key="1">
    <citation type="submission" date="2018-09" db="EMBL/GenBank/DDBJ databases">
        <authorList>
            <person name="Livingstone P.G."/>
            <person name="Whitworth D.E."/>
        </authorList>
    </citation>
    <scope>NUCLEOTIDE SEQUENCE [LARGE SCALE GENOMIC DNA]</scope>
    <source>
        <strain evidence="2">AB047A</strain>
    </source>
</reference>
<keyword evidence="2" id="KW-1185">Reference proteome</keyword>
<accession>A0A3A8Q8Q8</accession>
<protein>
    <submittedName>
        <fullName evidence="1">Uncharacterized protein</fullName>
    </submittedName>
</protein>
<evidence type="ECO:0000313" key="2">
    <source>
        <dbReference type="Proteomes" id="UP000282656"/>
    </source>
</evidence>
<dbReference type="OrthoDB" id="1117601at2"/>